<proteinExistence type="predicted"/>
<dbReference type="SUPFAM" id="SSF46689">
    <property type="entry name" value="Homeodomain-like"/>
    <property type="match status" value="1"/>
</dbReference>
<keyword evidence="3" id="KW-0805">Transcription regulation</keyword>
<evidence type="ECO:0000259" key="9">
    <source>
        <dbReference type="PROSITE" id="PS51294"/>
    </source>
</evidence>
<feature type="region of interest" description="Disordered" evidence="7">
    <location>
        <begin position="122"/>
        <end position="144"/>
    </location>
</feature>
<comment type="caution">
    <text evidence="10">The sequence shown here is derived from an EMBL/GenBank/DDBJ whole genome shotgun (WGS) entry which is preliminary data.</text>
</comment>
<name>A0A9Q1N0G4_9SOLA</name>
<dbReference type="OrthoDB" id="2143914at2759"/>
<dbReference type="SMART" id="SM00717">
    <property type="entry name" value="SANT"/>
    <property type="match status" value="2"/>
</dbReference>
<dbReference type="PROSITE" id="PS51294">
    <property type="entry name" value="HTH_MYB"/>
    <property type="match status" value="2"/>
</dbReference>
<gene>
    <name evidence="10" type="ORF">K7X08_037637</name>
</gene>
<feature type="domain" description="Myb-like" evidence="8">
    <location>
        <begin position="3"/>
        <end position="55"/>
    </location>
</feature>
<evidence type="ECO:0000313" key="11">
    <source>
        <dbReference type="Proteomes" id="UP001152561"/>
    </source>
</evidence>
<dbReference type="GO" id="GO:0000976">
    <property type="term" value="F:transcription cis-regulatory region binding"/>
    <property type="evidence" value="ECO:0007669"/>
    <property type="project" value="UniProtKB-ARBA"/>
</dbReference>
<evidence type="ECO:0000256" key="2">
    <source>
        <dbReference type="ARBA" id="ARBA00022737"/>
    </source>
</evidence>
<dbReference type="GO" id="GO:0003700">
    <property type="term" value="F:DNA-binding transcription factor activity"/>
    <property type="evidence" value="ECO:0007669"/>
    <property type="project" value="InterPro"/>
</dbReference>
<evidence type="ECO:0000256" key="1">
    <source>
        <dbReference type="ARBA" id="ARBA00004123"/>
    </source>
</evidence>
<keyword evidence="5" id="KW-0804">Transcription</keyword>
<dbReference type="GO" id="GO:0010597">
    <property type="term" value="P:green leaf volatile biosynthetic process"/>
    <property type="evidence" value="ECO:0007669"/>
    <property type="project" value="UniProtKB-ARBA"/>
</dbReference>
<dbReference type="CDD" id="cd00167">
    <property type="entry name" value="SANT"/>
    <property type="match status" value="2"/>
</dbReference>
<feature type="domain" description="Myb-like" evidence="8">
    <location>
        <begin position="56"/>
        <end position="106"/>
    </location>
</feature>
<keyword evidence="6" id="KW-0539">Nucleus</keyword>
<dbReference type="PANTHER" id="PTHR45675">
    <property type="entry name" value="MYB TRANSCRIPTION FACTOR-RELATED-RELATED"/>
    <property type="match status" value="1"/>
</dbReference>
<keyword evidence="2" id="KW-0677">Repeat</keyword>
<dbReference type="PROSITE" id="PS50090">
    <property type="entry name" value="MYB_LIKE"/>
    <property type="match status" value="2"/>
</dbReference>
<dbReference type="InterPro" id="IPR009057">
    <property type="entry name" value="Homeodomain-like_sf"/>
</dbReference>
<accession>A0A9Q1N0G4</accession>
<dbReference type="EMBL" id="JAJAGQ010000002">
    <property type="protein sequence ID" value="KAJ8570665.1"/>
    <property type="molecule type" value="Genomic_DNA"/>
</dbReference>
<keyword evidence="4" id="KW-0238">DNA-binding</keyword>
<dbReference type="AlphaFoldDB" id="A0A9Q1N0G4"/>
<evidence type="ECO:0000256" key="5">
    <source>
        <dbReference type="ARBA" id="ARBA00023163"/>
    </source>
</evidence>
<dbReference type="InterPro" id="IPR017930">
    <property type="entry name" value="Myb_dom"/>
</dbReference>
<dbReference type="Gene3D" id="1.10.10.60">
    <property type="entry name" value="Homeodomain-like"/>
    <property type="match status" value="2"/>
</dbReference>
<evidence type="ECO:0000256" key="4">
    <source>
        <dbReference type="ARBA" id="ARBA00023125"/>
    </source>
</evidence>
<comment type="subcellular location">
    <subcellularLocation>
        <location evidence="1">Nucleus</location>
    </subcellularLocation>
</comment>
<dbReference type="InterPro" id="IPR001005">
    <property type="entry name" value="SANT/Myb"/>
</dbReference>
<protein>
    <submittedName>
        <fullName evidence="10">Uncharacterized protein</fullName>
    </submittedName>
</protein>
<evidence type="ECO:0000259" key="8">
    <source>
        <dbReference type="PROSITE" id="PS50090"/>
    </source>
</evidence>
<dbReference type="Proteomes" id="UP001152561">
    <property type="component" value="Unassembled WGS sequence"/>
</dbReference>
<dbReference type="Pfam" id="PF00249">
    <property type="entry name" value="Myb_DNA-binding"/>
    <property type="match status" value="2"/>
</dbReference>
<dbReference type="InterPro" id="IPR044676">
    <property type="entry name" value="EOBI/EOBII-like_plant"/>
</dbReference>
<feature type="domain" description="HTH myb-type" evidence="9">
    <location>
        <begin position="56"/>
        <end position="110"/>
    </location>
</feature>
<evidence type="ECO:0000313" key="10">
    <source>
        <dbReference type="EMBL" id="KAJ8570665.1"/>
    </source>
</evidence>
<dbReference type="PANTHER" id="PTHR45675:SF8">
    <property type="entry name" value="TRANSCRIPTION FACTOR MYB27"/>
    <property type="match status" value="1"/>
</dbReference>
<dbReference type="FunFam" id="1.10.10.60:FF:000011">
    <property type="entry name" value="Myb transcription factor"/>
    <property type="match status" value="1"/>
</dbReference>
<evidence type="ECO:0000256" key="3">
    <source>
        <dbReference type="ARBA" id="ARBA00023015"/>
    </source>
</evidence>
<feature type="compositionally biased region" description="Polar residues" evidence="7">
    <location>
        <begin position="122"/>
        <end position="141"/>
    </location>
</feature>
<dbReference type="GO" id="GO:0005634">
    <property type="term" value="C:nucleus"/>
    <property type="evidence" value="ECO:0007669"/>
    <property type="project" value="UniProtKB-SubCell"/>
</dbReference>
<feature type="domain" description="HTH myb-type" evidence="9">
    <location>
        <begin position="3"/>
        <end position="55"/>
    </location>
</feature>
<organism evidence="10 11">
    <name type="scientific">Anisodus acutangulus</name>
    <dbReference type="NCBI Taxonomy" id="402998"/>
    <lineage>
        <taxon>Eukaryota</taxon>
        <taxon>Viridiplantae</taxon>
        <taxon>Streptophyta</taxon>
        <taxon>Embryophyta</taxon>
        <taxon>Tracheophyta</taxon>
        <taxon>Spermatophyta</taxon>
        <taxon>Magnoliopsida</taxon>
        <taxon>eudicotyledons</taxon>
        <taxon>Gunneridae</taxon>
        <taxon>Pentapetalae</taxon>
        <taxon>asterids</taxon>
        <taxon>lamiids</taxon>
        <taxon>Solanales</taxon>
        <taxon>Solanaceae</taxon>
        <taxon>Solanoideae</taxon>
        <taxon>Hyoscyameae</taxon>
        <taxon>Anisodus</taxon>
    </lineage>
</organism>
<reference evidence="11" key="1">
    <citation type="journal article" date="2023" name="Proc. Natl. Acad. Sci. U.S.A.">
        <title>Genomic and structural basis for evolution of tropane alkaloid biosynthesis.</title>
        <authorList>
            <person name="Wanga Y.-J."/>
            <person name="Taina T."/>
            <person name="Yua J.-Y."/>
            <person name="Lia J."/>
            <person name="Xua B."/>
            <person name="Chenc J."/>
            <person name="D'Auriad J.C."/>
            <person name="Huanga J.-P."/>
            <person name="Huanga S.-X."/>
        </authorList>
    </citation>
    <scope>NUCLEOTIDE SEQUENCE [LARGE SCALE GENOMIC DNA]</scope>
    <source>
        <strain evidence="11">cv. KIB-2019</strain>
    </source>
</reference>
<sequence length="208" mass="24153">MQEEELRRGQWLEEEDERLAMIVAILGERRWDALAKASGLRRSGKSCRLRWLNYLRPNLKHGDITADEEHLIIRLQKQFGNKWSKIAKQLPGRTDNEIKNYWRSHLRKKALIYEQECFGNNTSNSEQKSSSVPNSSNNGDSFSEKGDCSSADSLAYSSNEVKLLDCIPSWSYEQSRMEHHMYFCSLNLCSCYAPWTSEDNVIMTWESS</sequence>
<evidence type="ECO:0000256" key="7">
    <source>
        <dbReference type="SAM" id="MobiDB-lite"/>
    </source>
</evidence>
<evidence type="ECO:0000256" key="6">
    <source>
        <dbReference type="ARBA" id="ARBA00023242"/>
    </source>
</evidence>
<keyword evidence="11" id="KW-1185">Reference proteome</keyword>